<evidence type="ECO:0000313" key="5">
    <source>
        <dbReference type="Proteomes" id="UP001157114"/>
    </source>
</evidence>
<dbReference type="InterPro" id="IPR050490">
    <property type="entry name" value="Bact_solute-bd_prot1"/>
</dbReference>
<sequence length="578" mass="63736">MQLKEHKRKLLPTMVLAGVISLTAITSACGNNNNAAGNANSNASQEPSNTAAEGNANAGAEAKDVKFDPPITISYLRPWGPDVKFKEGEDQDNNVHTKWALDKFGIQLKNQWIAPSTNNAFETKLRLSLATNEKMPDIISYRGDFNLVRELIDSGRFIDAGELFDKYASQVWKDAMNEDPTVWYPYMEDGKRVGIPILDYAYNGDPVMWIREDWMQKLGLAAPKTLDDLEKVMDAFTNQDPDGNGKKDTYGLAIGFKNWINTWMSDAGWIFGAYGTMPNQWNKTADGKLEYGSVTEGSKQALATLQSWMSKGYLPTEAGLYDETKAAEDFTAGKAGIVVGPHWMPAWPLEDVKKNNKDAQYKAYPLPAGPDGKVGRHGTSNSNGVVLINAEMEHPEAFFAYQNYLFEQYANPQVGGEFENGLAEGYDWVMADGQVKTDAASTGGYAPEKYTITFDGARIPSLNMQVLSKLASGEEATTPFEKKLKLSSSQPLLEAAKIVLEQKDSVLPQMFTGAPTATMQTSNDILAKMEKDTFSQIIYGKAPVDSFDKFVDKWKSSGGDKITQEVNEWYQSVSGGTK</sequence>
<reference evidence="4 5" key="1">
    <citation type="submission" date="2023-03" db="EMBL/GenBank/DDBJ databases">
        <title>Draft genome sequence of the bacteria which degrade cell wall of Tricholomamatutake.</title>
        <authorList>
            <person name="Konishi Y."/>
            <person name="Fukuta Y."/>
            <person name="Shirasaka N."/>
        </authorList>
    </citation>
    <scope>NUCLEOTIDE SEQUENCE [LARGE SCALE GENOMIC DNA]</scope>
    <source>
        <strain evidence="5">mu1</strain>
    </source>
</reference>
<dbReference type="EMBL" id="BSSQ01000009">
    <property type="protein sequence ID" value="GLX67772.1"/>
    <property type="molecule type" value="Genomic_DNA"/>
</dbReference>
<evidence type="ECO:0000256" key="3">
    <source>
        <dbReference type="SAM" id="SignalP"/>
    </source>
</evidence>
<dbReference type="Gene3D" id="3.40.190.10">
    <property type="entry name" value="Periplasmic binding protein-like II"/>
    <property type="match status" value="2"/>
</dbReference>
<proteinExistence type="predicted"/>
<organism evidence="4 5">
    <name type="scientific">Paenibacillus glycanilyticus</name>
    <dbReference type="NCBI Taxonomy" id="126569"/>
    <lineage>
        <taxon>Bacteria</taxon>
        <taxon>Bacillati</taxon>
        <taxon>Bacillota</taxon>
        <taxon>Bacilli</taxon>
        <taxon>Bacillales</taxon>
        <taxon>Paenibacillaceae</taxon>
        <taxon>Paenibacillus</taxon>
    </lineage>
</organism>
<evidence type="ECO:0000313" key="4">
    <source>
        <dbReference type="EMBL" id="GLX67772.1"/>
    </source>
</evidence>
<feature type="compositionally biased region" description="Low complexity" evidence="2">
    <location>
        <begin position="51"/>
        <end position="60"/>
    </location>
</feature>
<keyword evidence="5" id="KW-1185">Reference proteome</keyword>
<feature type="chain" id="PRO_5045474262" evidence="3">
    <location>
        <begin position="29"/>
        <end position="578"/>
    </location>
</feature>
<comment type="caution">
    <text evidence="4">The sequence shown here is derived from an EMBL/GenBank/DDBJ whole genome shotgun (WGS) entry which is preliminary data.</text>
</comment>
<dbReference type="RefSeq" id="WP_434481650.1">
    <property type="nucleotide sequence ID" value="NZ_BSSQ01000009.1"/>
</dbReference>
<evidence type="ECO:0000256" key="2">
    <source>
        <dbReference type="SAM" id="MobiDB-lite"/>
    </source>
</evidence>
<dbReference type="Proteomes" id="UP001157114">
    <property type="component" value="Unassembled WGS sequence"/>
</dbReference>
<accession>A0ABQ6GDP0</accession>
<protein>
    <submittedName>
        <fullName evidence="4">Sugar ABC transporter substrate-binding protein</fullName>
    </submittedName>
</protein>
<feature type="signal peptide" evidence="3">
    <location>
        <begin position="1"/>
        <end position="28"/>
    </location>
</feature>
<dbReference type="PANTHER" id="PTHR43649">
    <property type="entry name" value="ARABINOSE-BINDING PROTEIN-RELATED"/>
    <property type="match status" value="1"/>
</dbReference>
<evidence type="ECO:0000256" key="1">
    <source>
        <dbReference type="ARBA" id="ARBA00022729"/>
    </source>
</evidence>
<dbReference type="PROSITE" id="PS51257">
    <property type="entry name" value="PROKAR_LIPOPROTEIN"/>
    <property type="match status" value="1"/>
</dbReference>
<keyword evidence="1 3" id="KW-0732">Signal</keyword>
<dbReference type="SUPFAM" id="SSF53850">
    <property type="entry name" value="Periplasmic binding protein-like II"/>
    <property type="match status" value="1"/>
</dbReference>
<name>A0ABQ6GDP0_9BACL</name>
<gene>
    <name evidence="4" type="ORF">MU1_21170</name>
</gene>
<feature type="region of interest" description="Disordered" evidence="2">
    <location>
        <begin position="38"/>
        <end position="63"/>
    </location>
</feature>
<dbReference type="CDD" id="cd13580">
    <property type="entry name" value="PBP2_AlgQ_like_1"/>
    <property type="match status" value="1"/>
</dbReference>
<dbReference type="PANTHER" id="PTHR43649:SF33">
    <property type="entry name" value="POLYGALACTURONAN_RHAMNOGALACTURONAN-BINDING PROTEIN YTCQ"/>
    <property type="match status" value="1"/>
</dbReference>